<evidence type="ECO:0000313" key="1">
    <source>
        <dbReference type="EMBL" id="AFE07234.1"/>
    </source>
</evidence>
<dbReference type="InParanoid" id="H8N2F1"/>
<name>H8N2F1_CORCM</name>
<dbReference type="SMART" id="SM00612">
    <property type="entry name" value="Kelch"/>
    <property type="match status" value="6"/>
</dbReference>
<dbReference type="InterPro" id="IPR006652">
    <property type="entry name" value="Kelch_1"/>
</dbReference>
<dbReference type="eggNOG" id="COG3055">
    <property type="taxonomic scope" value="Bacteria"/>
</dbReference>
<reference evidence="2" key="2">
    <citation type="submission" date="2012-03" db="EMBL/GenBank/DDBJ databases">
        <title>Genome sequence of the fruiting myxobacterium Corallococcus coralloides DSM 2259.</title>
        <authorList>
            <person name="Huntley S."/>
            <person name="Zhang Y."/>
            <person name="Treuner-Lange A."/>
            <person name="Sensen C.W."/>
            <person name="Sogaard-Andersen L."/>
        </authorList>
    </citation>
    <scope>NUCLEOTIDE SEQUENCE [LARGE SCALE GENOMIC DNA]</scope>
    <source>
        <strain evidence="2">ATCC 25202 / DSM 2259 / NBRC 100086 / M2</strain>
    </source>
</reference>
<dbReference type="AlphaFoldDB" id="H8N2F1"/>
<dbReference type="Pfam" id="PF24681">
    <property type="entry name" value="Kelch_KLHDC2_KLHL20_DRC7"/>
    <property type="match status" value="1"/>
</dbReference>
<dbReference type="Gene3D" id="2.130.10.80">
    <property type="entry name" value="Galactose oxidase/kelch, beta-propeller"/>
    <property type="match status" value="4"/>
</dbReference>
<dbReference type="InterPro" id="IPR015915">
    <property type="entry name" value="Kelch-typ_b-propeller"/>
</dbReference>
<dbReference type="SUPFAM" id="SSF117281">
    <property type="entry name" value="Kelch motif"/>
    <property type="match status" value="2"/>
</dbReference>
<organism evidence="1 2">
    <name type="scientific">Corallococcus coralloides (strain ATCC 25202 / DSM 2259 / NBRC 100086 / M2)</name>
    <name type="common">Myxococcus coralloides</name>
    <dbReference type="NCBI Taxonomy" id="1144275"/>
    <lineage>
        <taxon>Bacteria</taxon>
        <taxon>Pseudomonadati</taxon>
        <taxon>Myxococcota</taxon>
        <taxon>Myxococcia</taxon>
        <taxon>Myxococcales</taxon>
        <taxon>Cystobacterineae</taxon>
        <taxon>Myxococcaceae</taxon>
        <taxon>Corallococcus</taxon>
    </lineage>
</organism>
<dbReference type="STRING" id="1144275.COCOR_06948"/>
<protein>
    <submittedName>
        <fullName evidence="1">Branched-chain amino acid ABC transporter2C amino acid-binding protein</fullName>
    </submittedName>
</protein>
<sequence length="613" mass="62398">MRRNILHAFALWTCVTALWGAGCAPVEGAPDAQMELTGESQELSAATGSMAIGRSFFRAVTLTNGKVLVMGGTAAQAELYDPSTGTFTLTGSMAAGRSHHTATRLNDGRVLVTGGNGNSTVNSAELYDPTTGTWSTAAPLTQQRSMHTATLLADGRVLVVGGTTDYPVYSLLESCEIYDPATNTWTTVAPLSPGRRSHTATLLPDGRVLVAAGWTPTYTANAAIYSPSTNTWTQVTPPPTGERYGHAAFLLGNGSVLIAGGERIFSAYQTATVSEVFNPATGTWTTTGSTTHPRQYTQGVSVNGVPVIIGGYGDGNYLGNIERYDVTTQTWSSLSPLLLPRGGHAAAVLTDGSVLVAGGIITNTKTSAERFTLDSSCTPTNCAQQGKTCGFTQDGCGGELYCGLCNGSCINNQCIPTCVPTTCAAQGASCGSIPDGCGGTLDCGSCGTGATCTNNVCTGQTCAHSECTTGGALTKSCSSCANTVCNADSYCCTTAWDSICVSEANQLCGSTCSGGGSCTPTTCAAQGKNCGSIPDGCGGTLNCGTCASGSTCSNNVCVAPACTHSECTAGVALPQGCSSCASTVCAVDPYCCSTYWDGTCVTEAKQMCGNTCL</sequence>
<dbReference type="PANTHER" id="PTHR45632">
    <property type="entry name" value="LD33804P"/>
    <property type="match status" value="1"/>
</dbReference>
<dbReference type="PROSITE" id="PS51257">
    <property type="entry name" value="PROKAR_LIPOPROTEIN"/>
    <property type="match status" value="1"/>
</dbReference>
<dbReference type="InterPro" id="IPR037293">
    <property type="entry name" value="Gal_Oxidase_central_sf"/>
</dbReference>
<dbReference type="Proteomes" id="UP000007587">
    <property type="component" value="Chromosome"/>
</dbReference>
<dbReference type="HOGENOM" id="CLU_379425_0_0_7"/>
<reference evidence="1 2" key="1">
    <citation type="journal article" date="2012" name="J. Bacteriol.">
        <title>Complete Genome Sequence of the Fruiting Myxobacterium Corallococcus coralloides DSM 2259.</title>
        <authorList>
            <person name="Huntley S."/>
            <person name="Zhang Y."/>
            <person name="Treuner-Lange A."/>
            <person name="Kneip S."/>
            <person name="Sensen C.W."/>
            <person name="Sogaard-Andersen L."/>
        </authorList>
    </citation>
    <scope>NUCLEOTIDE SEQUENCE [LARGE SCALE GENOMIC DNA]</scope>
    <source>
        <strain evidence="2">ATCC 25202 / DSM 2259 / NBRC 100086 / M2</strain>
    </source>
</reference>
<keyword evidence="2" id="KW-1185">Reference proteome</keyword>
<dbReference type="Pfam" id="PF01344">
    <property type="entry name" value="Kelch_1"/>
    <property type="match status" value="1"/>
</dbReference>
<dbReference type="EMBL" id="CP003389">
    <property type="protein sequence ID" value="AFE07234.1"/>
    <property type="molecule type" value="Genomic_DNA"/>
</dbReference>
<gene>
    <name evidence="1" type="ordered locus">COCOR_06948</name>
</gene>
<dbReference type="PANTHER" id="PTHR45632:SF17">
    <property type="entry name" value="KELCH-LIKE PROTEIN 31"/>
    <property type="match status" value="1"/>
</dbReference>
<dbReference type="RefSeq" id="WP_014399731.1">
    <property type="nucleotide sequence ID" value="NC_017030.1"/>
</dbReference>
<proteinExistence type="predicted"/>
<accession>H8N2F1</accession>
<dbReference type="KEGG" id="ccx:COCOR_06948"/>
<evidence type="ECO:0000313" key="2">
    <source>
        <dbReference type="Proteomes" id="UP000007587"/>
    </source>
</evidence>
<dbReference type="OrthoDB" id="5524970at2"/>